<dbReference type="Gene3D" id="3.90.25.10">
    <property type="entry name" value="UDP-galactose 4-epimerase, domain 1"/>
    <property type="match status" value="1"/>
</dbReference>
<dbReference type="InterPro" id="IPR001509">
    <property type="entry name" value="Epimerase_deHydtase"/>
</dbReference>
<comment type="cofactor">
    <cofactor evidence="1">
        <name>NAD(+)</name>
        <dbReference type="ChEBI" id="CHEBI:57540"/>
    </cofactor>
</comment>
<proteinExistence type="inferred from homology"/>
<evidence type="ECO:0000256" key="3">
    <source>
        <dbReference type="ARBA" id="ARBA00023027"/>
    </source>
</evidence>
<name>A0A6J7JMK2_9ZZZZ</name>
<sequence>MTWLLTGGAGYIGSHIARAFVGADMPVVILDDLSTGYREFVPEGVPFVEGSVTDPEAVDRALGLGVTGVVHLAGWKYAGVSVERPLHFYRQNIVGMQVLLEAVAGRGIDRFLFSSSCAVYGTPAEPRVTEDFPTGPESPYGESKLVSEWMLRAVAEVTPALRHTSLRYFNVVGSGDQALVDHSPYNLFPQVFRAIAAGRRPTIWGDDYPTRDGTCIRDYIHVSDLADAHVRGAQRLDAGDPCAVAYNVGRGEGSTVREVLDAMLRVTGSDLEPDVGPRRAGDPTEIVADATLIRRDWGWQARRDLDDMVSSAWDAWQHAGDAGGGR</sequence>
<dbReference type="GO" id="GO:0033499">
    <property type="term" value="P:galactose catabolic process via UDP-galactose, Leloir pathway"/>
    <property type="evidence" value="ECO:0007669"/>
    <property type="project" value="TreeGrafter"/>
</dbReference>
<protein>
    <submittedName>
        <fullName evidence="7">Unannotated protein</fullName>
    </submittedName>
</protein>
<dbReference type="NCBIfam" id="TIGR01179">
    <property type="entry name" value="galE"/>
    <property type="match status" value="1"/>
</dbReference>
<gene>
    <name evidence="7" type="ORF">UFOPK3674_02007</name>
</gene>
<evidence type="ECO:0000256" key="2">
    <source>
        <dbReference type="ARBA" id="ARBA00007637"/>
    </source>
</evidence>
<keyword evidence="4" id="KW-0413">Isomerase</keyword>
<organism evidence="7">
    <name type="scientific">freshwater metagenome</name>
    <dbReference type="NCBI Taxonomy" id="449393"/>
    <lineage>
        <taxon>unclassified sequences</taxon>
        <taxon>metagenomes</taxon>
        <taxon>ecological metagenomes</taxon>
    </lineage>
</organism>
<dbReference type="SUPFAM" id="SSF51735">
    <property type="entry name" value="NAD(P)-binding Rossmann-fold domains"/>
    <property type="match status" value="1"/>
</dbReference>
<reference evidence="7" key="1">
    <citation type="submission" date="2020-05" db="EMBL/GenBank/DDBJ databases">
        <authorList>
            <person name="Chiriac C."/>
            <person name="Salcher M."/>
            <person name="Ghai R."/>
            <person name="Kavagutti S V."/>
        </authorList>
    </citation>
    <scope>NUCLEOTIDE SEQUENCE</scope>
</reference>
<keyword evidence="3" id="KW-0520">NAD</keyword>
<comment type="similarity">
    <text evidence="2">Belongs to the NAD(P)-dependent epimerase/dehydratase family.</text>
</comment>
<dbReference type="EMBL" id="CAFBMX010000017">
    <property type="protein sequence ID" value="CAB4944157.1"/>
    <property type="molecule type" value="Genomic_DNA"/>
</dbReference>
<feature type="domain" description="NAD-dependent epimerase/dehydratase" evidence="6">
    <location>
        <begin position="3"/>
        <end position="249"/>
    </location>
</feature>
<evidence type="ECO:0000256" key="1">
    <source>
        <dbReference type="ARBA" id="ARBA00001911"/>
    </source>
</evidence>
<dbReference type="InterPro" id="IPR005886">
    <property type="entry name" value="UDP_G4E"/>
</dbReference>
<dbReference type="PANTHER" id="PTHR43725">
    <property type="entry name" value="UDP-GLUCOSE 4-EPIMERASE"/>
    <property type="match status" value="1"/>
</dbReference>
<dbReference type="InterPro" id="IPR036291">
    <property type="entry name" value="NAD(P)-bd_dom_sf"/>
</dbReference>
<evidence type="ECO:0000256" key="4">
    <source>
        <dbReference type="ARBA" id="ARBA00023235"/>
    </source>
</evidence>
<dbReference type="PANTHER" id="PTHR43725:SF53">
    <property type="entry name" value="UDP-ARABINOSE 4-EPIMERASE 1"/>
    <property type="match status" value="1"/>
</dbReference>
<keyword evidence="5" id="KW-0119">Carbohydrate metabolism</keyword>
<dbReference type="Gene3D" id="3.40.50.720">
    <property type="entry name" value="NAD(P)-binding Rossmann-like Domain"/>
    <property type="match status" value="1"/>
</dbReference>
<dbReference type="GO" id="GO:0003978">
    <property type="term" value="F:UDP-glucose 4-epimerase activity"/>
    <property type="evidence" value="ECO:0007669"/>
    <property type="project" value="InterPro"/>
</dbReference>
<accession>A0A6J7JMK2</accession>
<evidence type="ECO:0000313" key="7">
    <source>
        <dbReference type="EMBL" id="CAB4944157.1"/>
    </source>
</evidence>
<dbReference type="AlphaFoldDB" id="A0A6J7JMK2"/>
<evidence type="ECO:0000256" key="5">
    <source>
        <dbReference type="ARBA" id="ARBA00023277"/>
    </source>
</evidence>
<dbReference type="Pfam" id="PF01370">
    <property type="entry name" value="Epimerase"/>
    <property type="match status" value="1"/>
</dbReference>
<evidence type="ECO:0000259" key="6">
    <source>
        <dbReference type="Pfam" id="PF01370"/>
    </source>
</evidence>